<dbReference type="InterPro" id="IPR019072">
    <property type="entry name" value="Restrct_endonuc_II_XamI"/>
</dbReference>
<evidence type="ECO:0000313" key="1">
    <source>
        <dbReference type="EMBL" id="SDT19763.1"/>
    </source>
</evidence>
<dbReference type="GO" id="GO:0003677">
    <property type="term" value="F:DNA binding"/>
    <property type="evidence" value="ECO:0007669"/>
    <property type="project" value="InterPro"/>
</dbReference>
<keyword evidence="1" id="KW-0255">Endonuclease</keyword>
<proteinExistence type="predicted"/>
<keyword evidence="2" id="KW-1185">Reference proteome</keyword>
<keyword evidence="1" id="KW-0378">Hydrolase</keyword>
<protein>
    <submittedName>
        <fullName evidence="1">XamI restriction endonuclease</fullName>
    </submittedName>
</protein>
<dbReference type="Proteomes" id="UP000199092">
    <property type="component" value="Chromosome I"/>
</dbReference>
<organism evidence="1 2">
    <name type="scientific">Friedmanniella luteola</name>
    <dbReference type="NCBI Taxonomy" id="546871"/>
    <lineage>
        <taxon>Bacteria</taxon>
        <taxon>Bacillati</taxon>
        <taxon>Actinomycetota</taxon>
        <taxon>Actinomycetes</taxon>
        <taxon>Propionibacteriales</taxon>
        <taxon>Nocardioidaceae</taxon>
        <taxon>Friedmanniella</taxon>
    </lineage>
</organism>
<sequence length="303" mass="33449">MINSGTPARWRPDLTAAQLAFEAWYATGGRLAYRVAREAARDEVTALLDETDGLQALSPALLRRRPQHLATLRMTTAPPMARERLAELARAERPVIHALEQGRLPSSISSGDLDAQLGRICRVLTHCVDPVLVGAGRTAADRDHVTMLVADRRCDAVADQILRQALRDHRRTLLRSWLEDRGYTQQPGTRSTPALVPGSFRFGPQRVEPAAGGRGLEADLLVAPAGRGPRLVALQEVWPRDLRVDPHGRLVPRVPLRPVADPGLRRLLLLGNAVDLDYLQDRAQEGVDWIWEHRVADLAQAGL</sequence>
<name>A0A1H1YE88_9ACTN</name>
<dbReference type="OrthoDB" id="7807916at2"/>
<dbReference type="Pfam" id="PF09572">
    <property type="entry name" value="RE_XamI"/>
    <property type="match status" value="1"/>
</dbReference>
<reference evidence="1 2" key="1">
    <citation type="submission" date="2016-10" db="EMBL/GenBank/DDBJ databases">
        <authorList>
            <person name="de Groot N.N."/>
        </authorList>
    </citation>
    <scope>NUCLEOTIDE SEQUENCE [LARGE SCALE GENOMIC DNA]</scope>
    <source>
        <strain evidence="1 2">DSM 21741</strain>
    </source>
</reference>
<dbReference type="EMBL" id="LT629749">
    <property type="protein sequence ID" value="SDT19763.1"/>
    <property type="molecule type" value="Genomic_DNA"/>
</dbReference>
<evidence type="ECO:0000313" key="2">
    <source>
        <dbReference type="Proteomes" id="UP000199092"/>
    </source>
</evidence>
<dbReference type="GO" id="GO:0009307">
    <property type="term" value="P:DNA restriction-modification system"/>
    <property type="evidence" value="ECO:0007669"/>
    <property type="project" value="InterPro"/>
</dbReference>
<keyword evidence="1" id="KW-0540">Nuclease</keyword>
<dbReference type="RefSeq" id="WP_157720539.1">
    <property type="nucleotide sequence ID" value="NZ_LT629749.1"/>
</dbReference>
<gene>
    <name evidence="1" type="ORF">SAMN04488543_3276</name>
</gene>
<dbReference type="GO" id="GO:0009036">
    <property type="term" value="F:type II site-specific deoxyribonuclease activity"/>
    <property type="evidence" value="ECO:0007669"/>
    <property type="project" value="InterPro"/>
</dbReference>
<accession>A0A1H1YE88</accession>
<dbReference type="AlphaFoldDB" id="A0A1H1YE88"/>